<dbReference type="Gene3D" id="2.40.170.20">
    <property type="entry name" value="TonB-dependent receptor, beta-barrel domain"/>
    <property type="match status" value="1"/>
</dbReference>
<keyword evidence="13 14" id="KW-0998">Cell outer membrane</keyword>
<gene>
    <name evidence="18" type="ORF">AC244_24245</name>
</gene>
<dbReference type="EMBL" id="LGAP01000021">
    <property type="protein sequence ID" value="KOF15187.1"/>
    <property type="molecule type" value="Genomic_DNA"/>
</dbReference>
<name>A0A0L8BKJ8_ENSAD</name>
<accession>A0A0L8BKJ8</accession>
<keyword evidence="10 15" id="KW-0798">TonB box</keyword>
<dbReference type="PANTHER" id="PTHR32552:SF68">
    <property type="entry name" value="FERRICHROME OUTER MEMBRANE TRANSPORTER_PHAGE RECEPTOR"/>
    <property type="match status" value="1"/>
</dbReference>
<protein>
    <submittedName>
        <fullName evidence="18">Ferrichrome-iron receptor</fullName>
    </submittedName>
</protein>
<dbReference type="PROSITE" id="PS52016">
    <property type="entry name" value="TONB_DEPENDENT_REC_3"/>
    <property type="match status" value="1"/>
</dbReference>
<dbReference type="SUPFAM" id="SSF56935">
    <property type="entry name" value="Porins"/>
    <property type="match status" value="1"/>
</dbReference>
<organism evidence="18 19">
    <name type="scientific">Ensifer adhaerens</name>
    <name type="common">Sinorhizobium morelense</name>
    <dbReference type="NCBI Taxonomy" id="106592"/>
    <lineage>
        <taxon>Bacteria</taxon>
        <taxon>Pseudomonadati</taxon>
        <taxon>Pseudomonadota</taxon>
        <taxon>Alphaproteobacteria</taxon>
        <taxon>Hyphomicrobiales</taxon>
        <taxon>Rhizobiaceae</taxon>
        <taxon>Sinorhizobium/Ensifer group</taxon>
        <taxon>Ensifer</taxon>
    </lineage>
</organism>
<evidence type="ECO:0000313" key="18">
    <source>
        <dbReference type="EMBL" id="KOF15187.1"/>
    </source>
</evidence>
<comment type="similarity">
    <text evidence="2 14 15">Belongs to the TonB-dependent receptor family.</text>
</comment>
<evidence type="ECO:0000259" key="17">
    <source>
        <dbReference type="SMART" id="SM00965"/>
    </source>
</evidence>
<evidence type="ECO:0000256" key="13">
    <source>
        <dbReference type="ARBA" id="ARBA00023237"/>
    </source>
</evidence>
<dbReference type="SMART" id="SM00965">
    <property type="entry name" value="STN"/>
    <property type="match status" value="1"/>
</dbReference>
<dbReference type="OrthoDB" id="9760333at2"/>
<evidence type="ECO:0000256" key="7">
    <source>
        <dbReference type="ARBA" id="ARBA00022729"/>
    </source>
</evidence>
<feature type="domain" description="Secretin/TonB short N-terminal" evidence="17">
    <location>
        <begin position="70"/>
        <end position="121"/>
    </location>
</feature>
<reference evidence="19" key="1">
    <citation type="submission" date="2015-07" db="EMBL/GenBank/DDBJ databases">
        <title>Whole genome sequence of an Ensifer adhaerens strain isolated from a cave pool in the Wind Cave National Park.</title>
        <authorList>
            <person name="Eng W.W.H."/>
            <person name="Gan H.M."/>
            <person name="Barton H.A."/>
            <person name="Savka M.A."/>
        </authorList>
    </citation>
    <scope>NUCLEOTIDE SEQUENCE [LARGE SCALE GENOMIC DNA]</scope>
    <source>
        <strain evidence="19">SD006</strain>
    </source>
</reference>
<keyword evidence="8" id="KW-0408">Iron</keyword>
<dbReference type="InterPro" id="IPR037066">
    <property type="entry name" value="Plug_dom_sf"/>
</dbReference>
<dbReference type="InterPro" id="IPR000531">
    <property type="entry name" value="Beta-barrel_TonB"/>
</dbReference>
<keyword evidence="7 16" id="KW-0732">Signal</keyword>
<evidence type="ECO:0000256" key="1">
    <source>
        <dbReference type="ARBA" id="ARBA00004571"/>
    </source>
</evidence>
<evidence type="ECO:0000256" key="6">
    <source>
        <dbReference type="ARBA" id="ARBA00022692"/>
    </source>
</evidence>
<dbReference type="PANTHER" id="PTHR32552">
    <property type="entry name" value="FERRICHROME IRON RECEPTOR-RELATED"/>
    <property type="match status" value="1"/>
</dbReference>
<dbReference type="GO" id="GO:0038023">
    <property type="term" value="F:signaling receptor activity"/>
    <property type="evidence" value="ECO:0007669"/>
    <property type="project" value="InterPro"/>
</dbReference>
<dbReference type="AlphaFoldDB" id="A0A0L8BKJ8"/>
<keyword evidence="5" id="KW-0410">Iron transport</keyword>
<evidence type="ECO:0000256" key="2">
    <source>
        <dbReference type="ARBA" id="ARBA00009810"/>
    </source>
</evidence>
<dbReference type="InterPro" id="IPR010105">
    <property type="entry name" value="TonB_sidphr_rcpt"/>
</dbReference>
<evidence type="ECO:0000313" key="19">
    <source>
        <dbReference type="Proteomes" id="UP000037425"/>
    </source>
</evidence>
<dbReference type="NCBIfam" id="TIGR01783">
    <property type="entry name" value="TonB-siderophor"/>
    <property type="match status" value="1"/>
</dbReference>
<evidence type="ECO:0000256" key="10">
    <source>
        <dbReference type="ARBA" id="ARBA00023077"/>
    </source>
</evidence>
<evidence type="ECO:0000256" key="16">
    <source>
        <dbReference type="SAM" id="SignalP"/>
    </source>
</evidence>
<dbReference type="Pfam" id="PF00593">
    <property type="entry name" value="TonB_dep_Rec_b-barrel"/>
    <property type="match status" value="1"/>
</dbReference>
<dbReference type="Proteomes" id="UP000037425">
    <property type="component" value="Unassembled WGS sequence"/>
</dbReference>
<keyword evidence="6 14" id="KW-0812">Transmembrane</keyword>
<dbReference type="GO" id="GO:0015344">
    <property type="term" value="F:siderophore uptake transmembrane transporter activity"/>
    <property type="evidence" value="ECO:0007669"/>
    <property type="project" value="TreeGrafter"/>
</dbReference>
<comment type="caution">
    <text evidence="18">The sequence shown here is derived from an EMBL/GenBank/DDBJ whole genome shotgun (WGS) entry which is preliminary data.</text>
</comment>
<dbReference type="Gene3D" id="2.170.130.10">
    <property type="entry name" value="TonB-dependent receptor, plug domain"/>
    <property type="match status" value="1"/>
</dbReference>
<evidence type="ECO:0000256" key="9">
    <source>
        <dbReference type="ARBA" id="ARBA00023065"/>
    </source>
</evidence>
<keyword evidence="9" id="KW-0406">Ion transport</keyword>
<dbReference type="InterPro" id="IPR036942">
    <property type="entry name" value="Beta-barrel_TonB_sf"/>
</dbReference>
<dbReference type="Gene3D" id="3.55.50.30">
    <property type="match status" value="1"/>
</dbReference>
<evidence type="ECO:0000256" key="14">
    <source>
        <dbReference type="PROSITE-ProRule" id="PRU01360"/>
    </source>
</evidence>
<evidence type="ECO:0000256" key="3">
    <source>
        <dbReference type="ARBA" id="ARBA00022448"/>
    </source>
</evidence>
<dbReference type="InterPro" id="IPR011662">
    <property type="entry name" value="Secretin/TonB_short_N"/>
</dbReference>
<dbReference type="InterPro" id="IPR012910">
    <property type="entry name" value="Plug_dom"/>
</dbReference>
<comment type="subcellular location">
    <subcellularLocation>
        <location evidence="1 14">Cell outer membrane</location>
        <topology evidence="1 14">Multi-pass membrane protein</topology>
    </subcellularLocation>
</comment>
<evidence type="ECO:0000256" key="15">
    <source>
        <dbReference type="RuleBase" id="RU003357"/>
    </source>
</evidence>
<dbReference type="Pfam" id="PF07715">
    <property type="entry name" value="Plug"/>
    <property type="match status" value="1"/>
</dbReference>
<dbReference type="PATRIC" id="fig|106592.7.peg.3584"/>
<sequence>MTSFEARGFRRRLFSRSALAGISLIACATALHAETPVGAPASVSSSQRDVSVSAGALEGALLKLGQQTDLRLFYPSALTQGKLTKGVSGKMAADKAIAQLLEGTGLRYRMTGAKTVQLYDPTDATIVTGAVVKNGATQLEKITATGKREGVEGIIETEGYVAKSARTATKTDTPVMQTPQSMSVISQKQLQDLKPQNLMEALNYTPGARVGQYGAEPRFDAFKVRGIDLTLTGIFRDGLRQISSPNALFRLEPYGVEAIATLRGPAASIYGASSSGGIVDIVSKRPTSDPLREVEVQYGSYGRVQGAFDFSGPLDDEGTMLYRMTGLARDGRTEIEAVKDDRLFIAPAFTWQPDEGTKFTLLGEYMDSTTGGTWGYLNRYGPDGKSIGAIPTYGGDARFNDFTQKQARIGYELEHELSDSVTLYHKLRYSDISTNQEWVFDAYPGLTVEDNTGVASDTYLKFDFDTGAAAHQLIAGVDYSYMKYTSQQGSGPDLFTDDFTYVPALTSTQKQSQSGIGIYVQDQIEYDAWRLTAGLRHDWVDNKYSVDGSPFNRDDSETTARAALGYVLPNGLMPYVSYGTAFVSNPGVIINLGGVNQAAMPTLGKQWEAGVKYEIPGQNATITAAVFDIDQENATVYETSSGINLLRQLDLKSRGFELEGNASLDNGWSFIASYSYNDVEITKLTSETLGNTLNSSPYHMFSLWADYEVQSGVLEGLGVGAGVRYVGSSFGDNVHTPILNNQARTFVDASVRYDLGAVNPSFEGVRLQLNATNLLNEVEQLCTTGFCYFDEGRKVVASLRYRF</sequence>
<keyword evidence="11 14" id="KW-0472">Membrane</keyword>
<dbReference type="PROSITE" id="PS51257">
    <property type="entry name" value="PROKAR_LIPOPROTEIN"/>
    <property type="match status" value="1"/>
</dbReference>
<feature type="chain" id="PRO_5005581136" evidence="16">
    <location>
        <begin position="34"/>
        <end position="803"/>
    </location>
</feature>
<dbReference type="Pfam" id="PF07660">
    <property type="entry name" value="STN"/>
    <property type="match status" value="1"/>
</dbReference>
<evidence type="ECO:0000256" key="12">
    <source>
        <dbReference type="ARBA" id="ARBA00023170"/>
    </source>
</evidence>
<dbReference type="InterPro" id="IPR039426">
    <property type="entry name" value="TonB-dep_rcpt-like"/>
</dbReference>
<evidence type="ECO:0000256" key="4">
    <source>
        <dbReference type="ARBA" id="ARBA00022452"/>
    </source>
</evidence>
<dbReference type="RefSeq" id="WP_053251367.1">
    <property type="nucleotide sequence ID" value="NZ_LGAP01000021.1"/>
</dbReference>
<dbReference type="GO" id="GO:0009279">
    <property type="term" value="C:cell outer membrane"/>
    <property type="evidence" value="ECO:0007669"/>
    <property type="project" value="UniProtKB-SubCell"/>
</dbReference>
<evidence type="ECO:0000256" key="8">
    <source>
        <dbReference type="ARBA" id="ARBA00023004"/>
    </source>
</evidence>
<dbReference type="FunFam" id="2.170.130.10:FF:000001">
    <property type="entry name" value="Catecholate siderophore TonB-dependent receptor"/>
    <property type="match status" value="1"/>
</dbReference>
<dbReference type="GO" id="GO:0015891">
    <property type="term" value="P:siderophore transport"/>
    <property type="evidence" value="ECO:0007669"/>
    <property type="project" value="InterPro"/>
</dbReference>
<evidence type="ECO:0000256" key="5">
    <source>
        <dbReference type="ARBA" id="ARBA00022496"/>
    </source>
</evidence>
<proteinExistence type="inferred from homology"/>
<keyword evidence="3 14" id="KW-0813">Transport</keyword>
<feature type="signal peptide" evidence="16">
    <location>
        <begin position="1"/>
        <end position="33"/>
    </location>
</feature>
<evidence type="ECO:0000256" key="11">
    <source>
        <dbReference type="ARBA" id="ARBA00023136"/>
    </source>
</evidence>
<keyword evidence="4 14" id="KW-1134">Transmembrane beta strand</keyword>
<dbReference type="CDD" id="cd01347">
    <property type="entry name" value="ligand_gated_channel"/>
    <property type="match status" value="1"/>
</dbReference>
<keyword evidence="12 18" id="KW-0675">Receptor</keyword>